<reference evidence="2 3" key="1">
    <citation type="journal article" date="2016" name="Nat. Commun.">
        <title>Thousands of microbial genomes shed light on interconnected biogeochemical processes in an aquifer system.</title>
        <authorList>
            <person name="Anantharaman K."/>
            <person name="Brown C.T."/>
            <person name="Hug L.A."/>
            <person name="Sharon I."/>
            <person name="Castelle C.J."/>
            <person name="Probst A.J."/>
            <person name="Thomas B.C."/>
            <person name="Singh A."/>
            <person name="Wilkins M.J."/>
            <person name="Karaoz U."/>
            <person name="Brodie E.L."/>
            <person name="Williams K.H."/>
            <person name="Hubbard S.S."/>
            <person name="Banfield J.F."/>
        </authorList>
    </citation>
    <scope>NUCLEOTIDE SEQUENCE [LARGE SCALE GENOMIC DNA]</scope>
</reference>
<feature type="transmembrane region" description="Helical" evidence="1">
    <location>
        <begin position="32"/>
        <end position="54"/>
    </location>
</feature>
<evidence type="ECO:0000313" key="3">
    <source>
        <dbReference type="Proteomes" id="UP000178446"/>
    </source>
</evidence>
<proteinExistence type="predicted"/>
<name>A0A1F7XVJ4_9BACT</name>
<comment type="caution">
    <text evidence="2">The sequence shown here is derived from an EMBL/GenBank/DDBJ whole genome shotgun (WGS) entry which is preliminary data.</text>
</comment>
<dbReference type="AlphaFoldDB" id="A0A1F7XVJ4"/>
<feature type="transmembrane region" description="Helical" evidence="1">
    <location>
        <begin position="7"/>
        <end position="26"/>
    </location>
</feature>
<gene>
    <name evidence="2" type="ORF">A2685_00410</name>
</gene>
<sequence length="177" mass="20238">MKKEVATHFIFLAALFLLVTILKGWFDVRFIIFWLGGIIGTILPDIDHLIYVYFVKPDAADSQRAVNLIRGRSFFKGWKYLTETRTTRTDLIFHTAHFQILFVLFAIVVITSSGSLLGAGLVLAFLLHLLVDQAIDFFEGGNFSAWFSKLPIELDEEQRKWYLGVNLVVLLVIILLM</sequence>
<keyword evidence="1" id="KW-1133">Transmembrane helix</keyword>
<feature type="transmembrane region" description="Helical" evidence="1">
    <location>
        <begin position="160"/>
        <end position="176"/>
    </location>
</feature>
<accession>A0A1F7XVJ4</accession>
<feature type="transmembrane region" description="Helical" evidence="1">
    <location>
        <begin position="98"/>
        <end position="131"/>
    </location>
</feature>
<keyword evidence="1" id="KW-0812">Transmembrane</keyword>
<evidence type="ECO:0000313" key="2">
    <source>
        <dbReference type="EMBL" id="OGM18759.1"/>
    </source>
</evidence>
<keyword evidence="1" id="KW-0472">Membrane</keyword>
<organism evidence="2 3">
    <name type="scientific">Candidatus Woesebacteria bacterium RIFCSPHIGHO2_01_FULL_37_10</name>
    <dbReference type="NCBI Taxonomy" id="1802489"/>
    <lineage>
        <taxon>Bacteria</taxon>
        <taxon>Candidatus Woeseibacteriota</taxon>
    </lineage>
</organism>
<protein>
    <submittedName>
        <fullName evidence="2">Uncharacterized protein</fullName>
    </submittedName>
</protein>
<dbReference type="EMBL" id="MGGB01000033">
    <property type="protein sequence ID" value="OGM18759.1"/>
    <property type="molecule type" value="Genomic_DNA"/>
</dbReference>
<evidence type="ECO:0000256" key="1">
    <source>
        <dbReference type="SAM" id="Phobius"/>
    </source>
</evidence>
<dbReference type="Proteomes" id="UP000178446">
    <property type="component" value="Unassembled WGS sequence"/>
</dbReference>